<comment type="function">
    <text evidence="9">Converts cobyric acid to cobinamide by the addition of aminopropanol on the F carboxylic group.</text>
</comment>
<dbReference type="NCBIfam" id="NF002276">
    <property type="entry name" value="PRK01209.1-4"/>
    <property type="match status" value="1"/>
</dbReference>
<keyword evidence="8 9" id="KW-0472">Membrane</keyword>
<evidence type="ECO:0000256" key="3">
    <source>
        <dbReference type="ARBA" id="ARBA00006263"/>
    </source>
</evidence>
<keyword evidence="6 9" id="KW-0812">Transmembrane</keyword>
<dbReference type="PANTHER" id="PTHR34308:SF1">
    <property type="entry name" value="COBALAMIN BIOSYNTHESIS PROTEIN CBIB"/>
    <property type="match status" value="1"/>
</dbReference>
<dbReference type="GO" id="GO:0015420">
    <property type="term" value="F:ABC-type vitamin B12 transporter activity"/>
    <property type="evidence" value="ECO:0007669"/>
    <property type="project" value="UniProtKB-UniRule"/>
</dbReference>
<evidence type="ECO:0000256" key="9">
    <source>
        <dbReference type="HAMAP-Rule" id="MF_00024"/>
    </source>
</evidence>
<evidence type="ECO:0000256" key="2">
    <source>
        <dbReference type="ARBA" id="ARBA00004953"/>
    </source>
</evidence>
<accession>A0A5Q2FHN1</accession>
<dbReference type="KEGG" id="rain:Rai3103_03875"/>
<sequence>MNGWTRALGLALGFGLDRLVGDPRRGHPVAAFGRAAIALERRTYADSVAAGAGQVALLVGSTTLAATLVTRLARRSVLTDVAWTALVTWSVLGGRSLEREASAVADHLERGDLPAAREQVGHLVSRDPWVLDAAGVTRAAIESLAENTSDAVVAPLVWGAIAGAPGMVAHRAINTLDAMIGYRNDRYERYGKVAARLDDVVNWLPARLGAAIAAGTSWSAWRAIREDTAAHPSPNGGQIEAAFAGALGIRLGGANAYGGRVEDRGVLGDGRVAKPADVARAVSLGRRVQLGTLMVAMGLAAIGGGAPNRPRWC</sequence>
<dbReference type="GO" id="GO:0048472">
    <property type="term" value="F:threonine-phosphate decarboxylase activity"/>
    <property type="evidence" value="ECO:0007669"/>
    <property type="project" value="InterPro"/>
</dbReference>
<proteinExistence type="inferred from homology"/>
<dbReference type="GO" id="GO:0009236">
    <property type="term" value="P:cobalamin biosynthetic process"/>
    <property type="evidence" value="ECO:0007669"/>
    <property type="project" value="UniProtKB-UniRule"/>
</dbReference>
<evidence type="ECO:0000256" key="6">
    <source>
        <dbReference type="ARBA" id="ARBA00022692"/>
    </source>
</evidence>
<dbReference type="PANTHER" id="PTHR34308">
    <property type="entry name" value="COBALAMIN BIOSYNTHESIS PROTEIN CBIB"/>
    <property type="match status" value="1"/>
</dbReference>
<dbReference type="HAMAP" id="MF_00024">
    <property type="entry name" value="CobD_CbiB"/>
    <property type="match status" value="1"/>
</dbReference>
<evidence type="ECO:0000256" key="1">
    <source>
        <dbReference type="ARBA" id="ARBA00004651"/>
    </source>
</evidence>
<name>A0A5Q2FHN1_9ACTN</name>
<evidence type="ECO:0000313" key="11">
    <source>
        <dbReference type="Proteomes" id="UP000386847"/>
    </source>
</evidence>
<dbReference type="EMBL" id="CP045725">
    <property type="protein sequence ID" value="QGF25074.1"/>
    <property type="molecule type" value="Genomic_DNA"/>
</dbReference>
<evidence type="ECO:0000256" key="7">
    <source>
        <dbReference type="ARBA" id="ARBA00022989"/>
    </source>
</evidence>
<dbReference type="AlphaFoldDB" id="A0A5Q2FHN1"/>
<keyword evidence="7 9" id="KW-1133">Transmembrane helix</keyword>
<keyword evidence="4 9" id="KW-1003">Cell membrane</keyword>
<organism evidence="10 11">
    <name type="scientific">Raineyella fluvialis</name>
    <dbReference type="NCBI Taxonomy" id="2662261"/>
    <lineage>
        <taxon>Bacteria</taxon>
        <taxon>Bacillati</taxon>
        <taxon>Actinomycetota</taxon>
        <taxon>Actinomycetes</taxon>
        <taxon>Propionibacteriales</taxon>
        <taxon>Propionibacteriaceae</taxon>
        <taxon>Raineyella</taxon>
    </lineage>
</organism>
<comment type="subcellular location">
    <subcellularLocation>
        <location evidence="1 9">Cell membrane</location>
        <topology evidence="1 9">Multi-pass membrane protein</topology>
    </subcellularLocation>
</comment>
<evidence type="ECO:0000256" key="5">
    <source>
        <dbReference type="ARBA" id="ARBA00022573"/>
    </source>
</evidence>
<gene>
    <name evidence="9" type="primary">cobD</name>
    <name evidence="10" type="ORF">Rai3103_03875</name>
</gene>
<evidence type="ECO:0000313" key="10">
    <source>
        <dbReference type="EMBL" id="QGF25074.1"/>
    </source>
</evidence>
<evidence type="ECO:0000256" key="4">
    <source>
        <dbReference type="ARBA" id="ARBA00022475"/>
    </source>
</evidence>
<keyword evidence="11" id="KW-1185">Reference proteome</keyword>
<comment type="similarity">
    <text evidence="3 9">Belongs to the CobD/CbiB family.</text>
</comment>
<dbReference type="Pfam" id="PF03186">
    <property type="entry name" value="CobD_Cbib"/>
    <property type="match status" value="1"/>
</dbReference>
<dbReference type="GO" id="GO:0005886">
    <property type="term" value="C:plasma membrane"/>
    <property type="evidence" value="ECO:0007669"/>
    <property type="project" value="UniProtKB-SubCell"/>
</dbReference>
<reference evidence="10 11" key="1">
    <citation type="submission" date="2019-10" db="EMBL/GenBank/DDBJ databases">
        <title>Genomic analysis of Raineyella sp. CBA3103.</title>
        <authorList>
            <person name="Roh S.W."/>
        </authorList>
    </citation>
    <scope>NUCLEOTIDE SEQUENCE [LARGE SCALE GENOMIC DNA]</scope>
    <source>
        <strain evidence="10 11">CBA3103</strain>
    </source>
</reference>
<dbReference type="NCBIfam" id="TIGR00380">
    <property type="entry name" value="cobal_cbiB"/>
    <property type="match status" value="1"/>
</dbReference>
<protein>
    <recommendedName>
        <fullName evidence="9">Cobalamin biosynthesis protein CobD</fullName>
    </recommendedName>
</protein>
<dbReference type="UniPathway" id="UPA00148"/>
<evidence type="ECO:0000256" key="8">
    <source>
        <dbReference type="ARBA" id="ARBA00023136"/>
    </source>
</evidence>
<comment type="pathway">
    <text evidence="2 9">Cofactor biosynthesis; adenosylcobalamin biosynthesis.</text>
</comment>
<dbReference type="Proteomes" id="UP000386847">
    <property type="component" value="Chromosome"/>
</dbReference>
<keyword evidence="5 9" id="KW-0169">Cobalamin biosynthesis</keyword>
<dbReference type="InterPro" id="IPR004485">
    <property type="entry name" value="Cobalamin_biosynth_CobD/CbiB"/>
</dbReference>